<accession>A0ABM8YTB5</accession>
<keyword evidence="3" id="KW-1185">Reference proteome</keyword>
<dbReference type="InterPro" id="IPR018745">
    <property type="entry name" value="MpsC"/>
</dbReference>
<reference evidence="2 3" key="1">
    <citation type="submission" date="2021-10" db="EMBL/GenBank/DDBJ databases">
        <authorList>
            <person name="Criscuolo A."/>
        </authorList>
    </citation>
    <scope>NUCLEOTIDE SEQUENCE [LARGE SCALE GENOMIC DNA]</scope>
    <source>
        <strain evidence="3">CIP 111883</strain>
    </source>
</reference>
<sequence length="229" mass="26366">MTVKAQQSELSSEIGRILRKYFGKGPEAVLVSIAPPYVTIYLRNFLSPIEQVLLEDRHTMTVEEIRDKMMEKLASKMLAVTASVTGFNVMEFYYDWSFENGSGILVGVEESQYEKSHYPYKHSTDVEELIDIISEEAEKSPESIYSHLLNERTLLIVREGILVKIEKQLIESGFVEALTVAKRTLEKKLLFQHKSTFAKYLNTEIKDIFVSWDFEIDKSIIVFILAPKK</sequence>
<dbReference type="Proteomes" id="UP000789833">
    <property type="component" value="Unassembled WGS sequence"/>
</dbReference>
<evidence type="ECO:0000313" key="2">
    <source>
        <dbReference type="EMBL" id="CAG9623223.1"/>
    </source>
</evidence>
<protein>
    <recommendedName>
        <fullName evidence="1">Na+-translocating membrane potential-generating system MpsC domain-containing protein</fullName>
    </recommendedName>
</protein>
<evidence type="ECO:0000259" key="1">
    <source>
        <dbReference type="Pfam" id="PF10057"/>
    </source>
</evidence>
<feature type="domain" description="Na+-translocating membrane potential-generating system MpsC" evidence="1">
    <location>
        <begin position="129"/>
        <end position="226"/>
    </location>
</feature>
<evidence type="ECO:0000313" key="3">
    <source>
        <dbReference type="Proteomes" id="UP000789833"/>
    </source>
</evidence>
<name>A0ABM8YTB5_9BACI</name>
<dbReference type="EMBL" id="CAKJTJ010000039">
    <property type="protein sequence ID" value="CAG9623223.1"/>
    <property type="molecule type" value="Genomic_DNA"/>
</dbReference>
<comment type="caution">
    <text evidence="2">The sequence shown here is derived from an EMBL/GenBank/DDBJ whole genome shotgun (WGS) entry which is preliminary data.</text>
</comment>
<feature type="domain" description="Na+-translocating membrane potential-generating system MpsC" evidence="1">
    <location>
        <begin position="6"/>
        <end position="108"/>
    </location>
</feature>
<organism evidence="2 3">
    <name type="scientific">Sutcliffiella rhizosphaerae</name>
    <dbReference type="NCBI Taxonomy" id="2880967"/>
    <lineage>
        <taxon>Bacteria</taxon>
        <taxon>Bacillati</taxon>
        <taxon>Bacillota</taxon>
        <taxon>Bacilli</taxon>
        <taxon>Bacillales</taxon>
        <taxon>Bacillaceae</taxon>
        <taxon>Sutcliffiella</taxon>
    </lineage>
</organism>
<gene>
    <name evidence="2" type="ORF">BACCIP111883_04019</name>
</gene>
<proteinExistence type="predicted"/>
<dbReference type="Pfam" id="PF10057">
    <property type="entry name" value="MpsC"/>
    <property type="match status" value="2"/>
</dbReference>
<dbReference type="RefSeq" id="WP_230504477.1">
    <property type="nucleotide sequence ID" value="NZ_CAKJTJ010000039.1"/>
</dbReference>